<feature type="region of interest" description="Disordered" evidence="1">
    <location>
        <begin position="185"/>
        <end position="228"/>
    </location>
</feature>
<keyword evidence="4" id="KW-1185">Reference proteome</keyword>
<proteinExistence type="predicted"/>
<sequence>MKNTQNNLPKIKIIAKNGAVLNGQIKSYTSDAIELCNAYFNFDDDIVYDITINTKDISDIIIIEKRFLTEDEILDCIPGRKKVVEEEKKPIDIAEMCKDKKVDKKILDDMMNVKPGKWNQFEANMRLFGVIPEFDESLYTTPLDRNSEFYKNNIEDAKRIAKEILESKSDDKHVMEERGKYYDDNEEDKYSAVNVGKKRNRNNRKRNGNTSKNKEVSNGVITQKERLEKDKKLEKERLEKERLEKEKLEKERSEKERLEKEKLEKERLEKERLEKEKLEKEKLEKERENKYNGKQGEIIRTNENKAAFNIGISGNHSDAKKMEIRSANIIKGVSYGSPTPPRFKNIKDFMKHLYSCFETNKTESTGWGRTNGIHYKECKQI</sequence>
<evidence type="ECO:0000313" key="4">
    <source>
        <dbReference type="Proteomes" id="UP001516464"/>
    </source>
</evidence>
<dbReference type="PANTHER" id="PTHR12854">
    <property type="entry name" value="ATAXIN 2-RELATED"/>
    <property type="match status" value="1"/>
</dbReference>
<feature type="domain" description="LsmAD" evidence="2">
    <location>
        <begin position="128"/>
        <end position="196"/>
    </location>
</feature>
<comment type="caution">
    <text evidence="3">The sequence shown here is derived from an EMBL/GenBank/DDBJ whole genome shotgun (WGS) entry which is preliminary data.</text>
</comment>
<accession>A0ABQ7HY73</accession>
<evidence type="ECO:0000313" key="3">
    <source>
        <dbReference type="EMBL" id="KAF7683120.1"/>
    </source>
</evidence>
<evidence type="ECO:0000256" key="1">
    <source>
        <dbReference type="SAM" id="MobiDB-lite"/>
    </source>
</evidence>
<dbReference type="InterPro" id="IPR009604">
    <property type="entry name" value="LsmAD_domain"/>
</dbReference>
<name>A0ABQ7HY73_9MICR</name>
<dbReference type="Pfam" id="PF06741">
    <property type="entry name" value="LsmAD"/>
    <property type="match status" value="1"/>
</dbReference>
<protein>
    <submittedName>
        <fullName evidence="3">Ataxin-2 like protein</fullName>
    </submittedName>
</protein>
<gene>
    <name evidence="3" type="primary">atxn2</name>
    <name evidence="3" type="ORF">TCON_1669</name>
</gene>
<dbReference type="SMART" id="SM01272">
    <property type="entry name" value="LsmAD"/>
    <property type="match status" value="1"/>
</dbReference>
<evidence type="ECO:0000259" key="2">
    <source>
        <dbReference type="SMART" id="SM01272"/>
    </source>
</evidence>
<dbReference type="EMBL" id="SBIQ01000127">
    <property type="protein sequence ID" value="KAF7683120.1"/>
    <property type="molecule type" value="Genomic_DNA"/>
</dbReference>
<dbReference type="Proteomes" id="UP001516464">
    <property type="component" value="Unassembled WGS sequence"/>
</dbReference>
<organism evidence="3 4">
    <name type="scientific">Astathelohania contejeani</name>
    <dbReference type="NCBI Taxonomy" id="164912"/>
    <lineage>
        <taxon>Eukaryota</taxon>
        <taxon>Fungi</taxon>
        <taxon>Fungi incertae sedis</taxon>
        <taxon>Microsporidia</taxon>
        <taxon>Astathelohaniidae</taxon>
        <taxon>Astathelohania</taxon>
    </lineage>
</organism>
<dbReference type="InterPro" id="IPR045117">
    <property type="entry name" value="ATXN2-like"/>
</dbReference>
<dbReference type="PANTHER" id="PTHR12854:SF7">
    <property type="entry name" value="ATAXIN-2 HOMOLOG"/>
    <property type="match status" value="1"/>
</dbReference>
<reference evidence="3 4" key="1">
    <citation type="submission" date="2019-01" db="EMBL/GenBank/DDBJ databases">
        <title>Genomes sequencing and comparative genomics of infectious freshwater microsporidia, Cucumispora dikerogammari and Thelohania contejeani.</title>
        <authorList>
            <person name="Cormier A."/>
            <person name="Giraud I."/>
            <person name="Wattier R."/>
            <person name="Teixeira M."/>
            <person name="Grandjean F."/>
            <person name="Rigaud T."/>
            <person name="Cordaux R."/>
        </authorList>
    </citation>
    <scope>NUCLEOTIDE SEQUENCE [LARGE SCALE GENOMIC DNA]</scope>
    <source>
        <strain evidence="3">T1</strain>
        <tissue evidence="3">Spores</tissue>
    </source>
</reference>
<feature type="compositionally biased region" description="Basic residues" evidence="1">
    <location>
        <begin position="196"/>
        <end position="207"/>
    </location>
</feature>